<feature type="transmembrane region" description="Helical" evidence="1">
    <location>
        <begin position="41"/>
        <end position="58"/>
    </location>
</feature>
<comment type="caution">
    <text evidence="2">The sequence shown here is derived from an EMBL/GenBank/DDBJ whole genome shotgun (WGS) entry which is preliminary data.</text>
</comment>
<proteinExistence type="predicted"/>
<dbReference type="EMBL" id="BAAADJ010000064">
    <property type="protein sequence ID" value="GAA0346450.1"/>
    <property type="molecule type" value="Genomic_DNA"/>
</dbReference>
<dbReference type="NCBIfam" id="NF041644">
    <property type="entry name" value="CBO0543_fam"/>
    <property type="match status" value="1"/>
</dbReference>
<name>A0ABN0WUW0_9BACI</name>
<keyword evidence="1" id="KW-0812">Transmembrane</keyword>
<dbReference type="Proteomes" id="UP001500782">
    <property type="component" value="Unassembled WGS sequence"/>
</dbReference>
<accession>A0ABN0WUW0</accession>
<dbReference type="InterPro" id="IPR048147">
    <property type="entry name" value="CBO0543-like"/>
</dbReference>
<organism evidence="2 3">
    <name type="scientific">Bacillus carboniphilus</name>
    <dbReference type="NCBI Taxonomy" id="86663"/>
    <lineage>
        <taxon>Bacteria</taxon>
        <taxon>Bacillati</taxon>
        <taxon>Bacillota</taxon>
        <taxon>Bacilli</taxon>
        <taxon>Bacillales</taxon>
        <taxon>Bacillaceae</taxon>
        <taxon>Bacillus</taxon>
    </lineage>
</organism>
<evidence type="ECO:0000256" key="1">
    <source>
        <dbReference type="SAM" id="Phobius"/>
    </source>
</evidence>
<feature type="transmembrane region" description="Helical" evidence="1">
    <location>
        <begin position="14"/>
        <end position="34"/>
    </location>
</feature>
<sequence>MTVVYEKAFDWNEWLIIITLLFLNIVILIIPKLFTVIEGIAYYLYGIAIVHFFDHTTSVKPWDLYDVNDNSNYQLMDFIYYVLNGPISYIFIYLYLKLNIKGQQTILYILLWSGFSVLVEWFGVKIGLFHYDKGYKMYWSFPIYMVIQTLLIIYYHIIQKTNK</sequence>
<evidence type="ECO:0000313" key="3">
    <source>
        <dbReference type="Proteomes" id="UP001500782"/>
    </source>
</evidence>
<keyword evidence="1" id="KW-0472">Membrane</keyword>
<protein>
    <submittedName>
        <fullName evidence="2">Uncharacterized protein</fullName>
    </submittedName>
</protein>
<reference evidence="2 3" key="1">
    <citation type="journal article" date="2019" name="Int. J. Syst. Evol. Microbiol.">
        <title>The Global Catalogue of Microorganisms (GCM) 10K type strain sequencing project: providing services to taxonomists for standard genome sequencing and annotation.</title>
        <authorList>
            <consortium name="The Broad Institute Genomics Platform"/>
            <consortium name="The Broad Institute Genome Sequencing Center for Infectious Disease"/>
            <person name="Wu L."/>
            <person name="Ma J."/>
        </authorList>
    </citation>
    <scope>NUCLEOTIDE SEQUENCE [LARGE SCALE GENOMIC DNA]</scope>
    <source>
        <strain evidence="2 3">JCM 9731</strain>
    </source>
</reference>
<feature type="transmembrane region" description="Helical" evidence="1">
    <location>
        <begin position="108"/>
        <end position="131"/>
    </location>
</feature>
<keyword evidence="1" id="KW-1133">Transmembrane helix</keyword>
<gene>
    <name evidence="2" type="ORF">GCM10008967_41080</name>
</gene>
<keyword evidence="3" id="KW-1185">Reference proteome</keyword>
<dbReference type="RefSeq" id="WP_343803576.1">
    <property type="nucleotide sequence ID" value="NZ_BAAADJ010000064.1"/>
</dbReference>
<evidence type="ECO:0000313" key="2">
    <source>
        <dbReference type="EMBL" id="GAA0346450.1"/>
    </source>
</evidence>
<feature type="transmembrane region" description="Helical" evidence="1">
    <location>
        <begin position="137"/>
        <end position="157"/>
    </location>
</feature>
<feature type="transmembrane region" description="Helical" evidence="1">
    <location>
        <begin position="78"/>
        <end position="96"/>
    </location>
</feature>